<dbReference type="EMBL" id="QGMH01000056">
    <property type="protein sequence ID" value="TVY27047.1"/>
    <property type="molecule type" value="Genomic_DNA"/>
</dbReference>
<dbReference type="FunFam" id="1.20.1250.20:FF:000011">
    <property type="entry name" value="MFS multidrug transporter, putative"/>
    <property type="match status" value="1"/>
</dbReference>
<feature type="compositionally biased region" description="Polar residues" evidence="5">
    <location>
        <begin position="36"/>
        <end position="55"/>
    </location>
</feature>
<name>A0A8H8R1Z9_9HELO</name>
<dbReference type="GeneID" id="41984979"/>
<dbReference type="PANTHER" id="PTHR23502:SF59">
    <property type="entry name" value="MULTIDRUG TRANSPORTER, PUTATIVE (AFU_ORTHOLOGUE AFUA_1G10370)-RELATED"/>
    <property type="match status" value="1"/>
</dbReference>
<evidence type="ECO:0000256" key="6">
    <source>
        <dbReference type="SAM" id="Phobius"/>
    </source>
</evidence>
<comment type="subcellular location">
    <subcellularLocation>
        <location evidence="1">Membrane</location>
        <topology evidence="1">Multi-pass membrane protein</topology>
    </subcellularLocation>
</comment>
<keyword evidence="2 6" id="KW-0812">Transmembrane</keyword>
<dbReference type="RefSeq" id="XP_031005835.1">
    <property type="nucleotide sequence ID" value="XM_031149737.1"/>
</dbReference>
<dbReference type="InterPro" id="IPR036259">
    <property type="entry name" value="MFS_trans_sf"/>
</dbReference>
<feature type="region of interest" description="Disordered" evidence="5">
    <location>
        <begin position="1"/>
        <end position="55"/>
    </location>
</feature>
<keyword evidence="3 6" id="KW-1133">Transmembrane helix</keyword>
<evidence type="ECO:0000256" key="4">
    <source>
        <dbReference type="ARBA" id="ARBA00023136"/>
    </source>
</evidence>
<dbReference type="OrthoDB" id="9986881at2759"/>
<feature type="transmembrane region" description="Helical" evidence="6">
    <location>
        <begin position="232"/>
        <end position="253"/>
    </location>
</feature>
<dbReference type="InterPro" id="IPR011701">
    <property type="entry name" value="MFS"/>
</dbReference>
<feature type="compositionally biased region" description="Polar residues" evidence="5">
    <location>
        <begin position="1"/>
        <end position="23"/>
    </location>
</feature>
<dbReference type="PANTHER" id="PTHR23502">
    <property type="entry name" value="MAJOR FACILITATOR SUPERFAMILY"/>
    <property type="match status" value="1"/>
</dbReference>
<evidence type="ECO:0000313" key="9">
    <source>
        <dbReference type="Proteomes" id="UP000431533"/>
    </source>
</evidence>
<dbReference type="GO" id="GO:0022857">
    <property type="term" value="F:transmembrane transporter activity"/>
    <property type="evidence" value="ECO:0007669"/>
    <property type="project" value="InterPro"/>
</dbReference>
<evidence type="ECO:0000256" key="1">
    <source>
        <dbReference type="ARBA" id="ARBA00004141"/>
    </source>
</evidence>
<evidence type="ECO:0000256" key="3">
    <source>
        <dbReference type="ARBA" id="ARBA00022989"/>
    </source>
</evidence>
<feature type="transmembrane region" description="Helical" evidence="6">
    <location>
        <begin position="265"/>
        <end position="282"/>
    </location>
</feature>
<evidence type="ECO:0000256" key="5">
    <source>
        <dbReference type="SAM" id="MobiDB-lite"/>
    </source>
</evidence>
<accession>A0A8H8R1Z9</accession>
<feature type="transmembrane region" description="Helical" evidence="6">
    <location>
        <begin position="376"/>
        <end position="395"/>
    </location>
</feature>
<dbReference type="Proteomes" id="UP000431533">
    <property type="component" value="Unassembled WGS sequence"/>
</dbReference>
<gene>
    <name evidence="8" type="primary">bik6</name>
    <name evidence="8" type="ORF">LHYA1_G004781</name>
</gene>
<evidence type="ECO:0000259" key="7">
    <source>
        <dbReference type="PROSITE" id="PS50850"/>
    </source>
</evidence>
<dbReference type="AlphaFoldDB" id="A0A8H8R1Z9"/>
<comment type="caution">
    <text evidence="8">The sequence shown here is derived from an EMBL/GenBank/DDBJ whole genome shotgun (WGS) entry which is preliminary data.</text>
</comment>
<feature type="transmembrane region" description="Helical" evidence="6">
    <location>
        <begin position="416"/>
        <end position="436"/>
    </location>
</feature>
<keyword evidence="4 6" id="KW-0472">Membrane</keyword>
<reference evidence="8 9" key="1">
    <citation type="submission" date="2018-05" db="EMBL/GenBank/DDBJ databases">
        <title>Genome sequencing and assembly of the regulated plant pathogen Lachnellula willkommii and related sister species for the development of diagnostic species identification markers.</title>
        <authorList>
            <person name="Giroux E."/>
            <person name="Bilodeau G."/>
        </authorList>
    </citation>
    <scope>NUCLEOTIDE SEQUENCE [LARGE SCALE GENOMIC DNA]</scope>
    <source>
        <strain evidence="8 9">CBS 185.66</strain>
    </source>
</reference>
<sequence length="713" mass="77210">MPPTSDHNGVTLTPSRASTSPDANATALDLEKQDTETQSAHNASHPNNTTRARVTRTQSITRRASNRNRFTHPLSHVKTSEAEIVDFDGEDDPYRPINWPFRKKVITTLLYGLTTMGSTWSTSIYSPAVAQISEEYGVADEVGILGTTFLLLGFGFGPLLWAPLSEVYGRKPAVLIPYFIAACFSFGTATAKDLQTILITRLFAGLFGSAPVTNTGGVLGDIWSPSQRGTAIVGYAFAVVGGPTLGPIVGGAIVSSYLRWRWTEYITGIMQVFFLVMDLIILDESYPPVLLVNKARRLRHESGNWALHAHHEEWDVGLKELAHKFLLTPFRLLVTPIAFCVALYASFVYGILYLCLAAIPIQFAEERGWGPVTSELPFLALLLGTILGGGANVFNNKFYIRKLQANNMRAVPEARLPPMMVGSVFFAGGLFIFGWTSYRHDFWLAPCIGLVCMGFGFFTIFQAALNYLIDTFQRYSASAVAANTFLRSIFAAVFPLFVTPMFHNLGIPWASSLLGFVAVALIPIPYLFYIYGPSIRKRGKFTAQVTGYKWPSQHGRGDEQTMAAVKAMQAVMESCPGKTAVSGVMGFALGGAFGLFMASMSYDTPLSTNPVAANIQSLPLRQQIKQGFKDLGTRSLSSAKNFGKVGAIFSGTECCIEGFRAKNDLANGVMAGCITGGVLAAPAGPQAALVGCAGFAAFSAAIDSYMRRPSDGD</sequence>
<feature type="transmembrane region" description="Helical" evidence="6">
    <location>
        <begin position="197"/>
        <end position="220"/>
    </location>
</feature>
<protein>
    <submittedName>
        <fullName evidence="8">Efflux pump</fullName>
    </submittedName>
</protein>
<keyword evidence="9" id="KW-1185">Reference proteome</keyword>
<feature type="transmembrane region" description="Helical" evidence="6">
    <location>
        <begin position="332"/>
        <end position="364"/>
    </location>
</feature>
<feature type="transmembrane region" description="Helical" evidence="6">
    <location>
        <begin position="477"/>
        <end position="497"/>
    </location>
</feature>
<feature type="transmembrane region" description="Helical" evidence="6">
    <location>
        <begin position="173"/>
        <end position="191"/>
    </location>
</feature>
<evidence type="ECO:0000313" key="8">
    <source>
        <dbReference type="EMBL" id="TVY27047.1"/>
    </source>
</evidence>
<feature type="transmembrane region" description="Helical" evidence="6">
    <location>
        <begin position="442"/>
        <end position="465"/>
    </location>
</feature>
<dbReference type="InterPro" id="IPR020846">
    <property type="entry name" value="MFS_dom"/>
</dbReference>
<dbReference type="Pfam" id="PF02466">
    <property type="entry name" value="Tim17"/>
    <property type="match status" value="1"/>
</dbReference>
<feature type="transmembrane region" description="Helical" evidence="6">
    <location>
        <begin position="142"/>
        <end position="161"/>
    </location>
</feature>
<feature type="transmembrane region" description="Helical" evidence="6">
    <location>
        <begin position="105"/>
        <end position="122"/>
    </location>
</feature>
<feature type="transmembrane region" description="Helical" evidence="6">
    <location>
        <begin position="509"/>
        <end position="531"/>
    </location>
</feature>
<dbReference type="Gene3D" id="1.20.1250.20">
    <property type="entry name" value="MFS general substrate transporter like domains"/>
    <property type="match status" value="1"/>
</dbReference>
<dbReference type="Pfam" id="PF07690">
    <property type="entry name" value="MFS_1"/>
    <property type="match status" value="1"/>
</dbReference>
<dbReference type="GO" id="GO:0005886">
    <property type="term" value="C:plasma membrane"/>
    <property type="evidence" value="ECO:0007669"/>
    <property type="project" value="TreeGrafter"/>
</dbReference>
<dbReference type="CDD" id="cd17323">
    <property type="entry name" value="MFS_Tpo1_MDR_like"/>
    <property type="match status" value="1"/>
</dbReference>
<organism evidence="8 9">
    <name type="scientific">Lachnellula hyalina</name>
    <dbReference type="NCBI Taxonomy" id="1316788"/>
    <lineage>
        <taxon>Eukaryota</taxon>
        <taxon>Fungi</taxon>
        <taxon>Dikarya</taxon>
        <taxon>Ascomycota</taxon>
        <taxon>Pezizomycotina</taxon>
        <taxon>Leotiomycetes</taxon>
        <taxon>Helotiales</taxon>
        <taxon>Lachnaceae</taxon>
        <taxon>Lachnellula</taxon>
    </lineage>
</organism>
<dbReference type="SUPFAM" id="SSF103473">
    <property type="entry name" value="MFS general substrate transporter"/>
    <property type="match status" value="1"/>
</dbReference>
<feature type="transmembrane region" description="Helical" evidence="6">
    <location>
        <begin position="580"/>
        <end position="602"/>
    </location>
</feature>
<proteinExistence type="predicted"/>
<feature type="domain" description="Major facilitator superfamily (MFS) profile" evidence="7">
    <location>
        <begin position="107"/>
        <end position="535"/>
    </location>
</feature>
<evidence type="ECO:0000256" key="2">
    <source>
        <dbReference type="ARBA" id="ARBA00022692"/>
    </source>
</evidence>
<dbReference type="PROSITE" id="PS50850">
    <property type="entry name" value="MFS"/>
    <property type="match status" value="1"/>
</dbReference>